<proteinExistence type="predicted"/>
<dbReference type="AlphaFoldDB" id="A0A6A5A8K7"/>
<sequence>MEGDYVLWSRVDENSYYPKLSVTWIGPFQVKECLPYSCVIEHVINGNEREAHHSDRNQSAVLTVGAIQAAGLNPGTNRCELIVQWKAHETIKSSWEQFLVMYGEVPLLVKQFVDALQTEGQCRALLEALASL</sequence>
<dbReference type="Proteomes" id="UP000469452">
    <property type="component" value="Unassembled WGS sequence"/>
</dbReference>
<gene>
    <name evidence="1" type="ORF">AaE_008117</name>
</gene>
<accession>A0A6A5A8K7</accession>
<reference evidence="1 2" key="1">
    <citation type="submission" date="2019-06" db="EMBL/GenBank/DDBJ databases">
        <title>Genomics analysis of Aphanomyces spp. identifies a new class of oomycete effector associated with host adaptation.</title>
        <authorList>
            <person name="Gaulin E."/>
        </authorList>
    </citation>
    <scope>NUCLEOTIDE SEQUENCE [LARGE SCALE GENOMIC DNA]</scope>
    <source>
        <strain evidence="1 2">E</strain>
    </source>
</reference>
<dbReference type="EMBL" id="VJMI01013955">
    <property type="protein sequence ID" value="KAF0746465.1"/>
    <property type="molecule type" value="Genomic_DNA"/>
</dbReference>
<comment type="caution">
    <text evidence="1">The sequence shown here is derived from an EMBL/GenBank/DDBJ whole genome shotgun (WGS) entry which is preliminary data.</text>
</comment>
<evidence type="ECO:0000313" key="1">
    <source>
        <dbReference type="EMBL" id="KAF0746465.1"/>
    </source>
</evidence>
<name>A0A6A5A8K7_APHAT</name>
<organism evidence="1 2">
    <name type="scientific">Aphanomyces astaci</name>
    <name type="common">Crayfish plague agent</name>
    <dbReference type="NCBI Taxonomy" id="112090"/>
    <lineage>
        <taxon>Eukaryota</taxon>
        <taxon>Sar</taxon>
        <taxon>Stramenopiles</taxon>
        <taxon>Oomycota</taxon>
        <taxon>Saprolegniomycetes</taxon>
        <taxon>Saprolegniales</taxon>
        <taxon>Verrucalvaceae</taxon>
        <taxon>Aphanomyces</taxon>
    </lineage>
</organism>
<evidence type="ECO:0008006" key="3">
    <source>
        <dbReference type="Google" id="ProtNLM"/>
    </source>
</evidence>
<evidence type="ECO:0000313" key="2">
    <source>
        <dbReference type="Proteomes" id="UP000469452"/>
    </source>
</evidence>
<protein>
    <recommendedName>
        <fullName evidence="3">Chromo domain-containing protein</fullName>
    </recommendedName>
</protein>
<dbReference type="VEuPathDB" id="FungiDB:H257_18558"/>